<dbReference type="Proteomes" id="UP001066276">
    <property type="component" value="Chromosome 4_2"/>
</dbReference>
<feature type="compositionally biased region" description="Basic and acidic residues" evidence="1">
    <location>
        <begin position="28"/>
        <end position="37"/>
    </location>
</feature>
<feature type="region of interest" description="Disordered" evidence="1">
    <location>
        <begin position="16"/>
        <end position="83"/>
    </location>
</feature>
<comment type="caution">
    <text evidence="2">The sequence shown here is derived from an EMBL/GenBank/DDBJ whole genome shotgun (WGS) entry which is preliminary data.</text>
</comment>
<sequence length="173" mass="19056">MAGLDLCVIQKIRHHAGPSRATPQVKKGGKDTKESKHLLKVGRLCTPNEHTQSIDSLSARKSHDHSLGSLSATKERGAQSGTHSKSDFLSAIYIGVHRGTKKMSSLYSTKANSVITDDEYAGFNEIEDEADEYVFDPQELLDNDLLDEDLDQPSISQKKTIRDPLGVEMFNST</sequence>
<protein>
    <submittedName>
        <fullName evidence="2">Uncharacterized protein</fullName>
    </submittedName>
</protein>
<evidence type="ECO:0000256" key="1">
    <source>
        <dbReference type="SAM" id="MobiDB-lite"/>
    </source>
</evidence>
<dbReference type="AlphaFoldDB" id="A0AAV7SAW1"/>
<accession>A0AAV7SAW1</accession>
<proteinExistence type="predicted"/>
<organism evidence="2 3">
    <name type="scientific">Pleurodeles waltl</name>
    <name type="common">Iberian ribbed newt</name>
    <dbReference type="NCBI Taxonomy" id="8319"/>
    <lineage>
        <taxon>Eukaryota</taxon>
        <taxon>Metazoa</taxon>
        <taxon>Chordata</taxon>
        <taxon>Craniata</taxon>
        <taxon>Vertebrata</taxon>
        <taxon>Euteleostomi</taxon>
        <taxon>Amphibia</taxon>
        <taxon>Batrachia</taxon>
        <taxon>Caudata</taxon>
        <taxon>Salamandroidea</taxon>
        <taxon>Salamandridae</taxon>
        <taxon>Pleurodelinae</taxon>
        <taxon>Pleurodeles</taxon>
    </lineage>
</organism>
<dbReference type="EMBL" id="JANPWB010000008">
    <property type="protein sequence ID" value="KAJ1162104.1"/>
    <property type="molecule type" value="Genomic_DNA"/>
</dbReference>
<evidence type="ECO:0000313" key="2">
    <source>
        <dbReference type="EMBL" id="KAJ1162104.1"/>
    </source>
</evidence>
<reference evidence="2" key="1">
    <citation type="journal article" date="2022" name="bioRxiv">
        <title>Sequencing and chromosome-scale assembly of the giantPleurodeles waltlgenome.</title>
        <authorList>
            <person name="Brown T."/>
            <person name="Elewa A."/>
            <person name="Iarovenko S."/>
            <person name="Subramanian E."/>
            <person name="Araus A.J."/>
            <person name="Petzold A."/>
            <person name="Susuki M."/>
            <person name="Suzuki K.-i.T."/>
            <person name="Hayashi T."/>
            <person name="Toyoda A."/>
            <person name="Oliveira C."/>
            <person name="Osipova E."/>
            <person name="Leigh N.D."/>
            <person name="Simon A."/>
            <person name="Yun M.H."/>
        </authorList>
    </citation>
    <scope>NUCLEOTIDE SEQUENCE</scope>
    <source>
        <strain evidence="2">20211129_DDA</strain>
        <tissue evidence="2">Liver</tissue>
    </source>
</reference>
<gene>
    <name evidence="2" type="ORF">NDU88_002582</name>
</gene>
<name>A0AAV7SAW1_PLEWA</name>
<evidence type="ECO:0000313" key="3">
    <source>
        <dbReference type="Proteomes" id="UP001066276"/>
    </source>
</evidence>
<keyword evidence="3" id="KW-1185">Reference proteome</keyword>